<sequence>MKIFKLELRLYDNNTRRCQVFLERIREDHIIGGWLPPSEGRDYYSKTWSEYGISDDNLEVYLACTGYGGTAQCVVLINEAKPSKNNTVFAQSDDTRIAFKSFSI</sequence>
<dbReference type="AlphaFoldDB" id="A0A8J8FFM2"/>
<evidence type="ECO:0000313" key="2">
    <source>
        <dbReference type="Proteomes" id="UP000598971"/>
    </source>
</evidence>
<reference evidence="1" key="1">
    <citation type="submission" date="2019-10" db="EMBL/GenBank/DDBJ databases">
        <title>Draft genome sequence of Panacibacter sp. KCS-6.</title>
        <authorList>
            <person name="Yim K.J."/>
        </authorList>
    </citation>
    <scope>NUCLEOTIDE SEQUENCE</scope>
    <source>
        <strain evidence="1">KCS-6</strain>
    </source>
</reference>
<gene>
    <name evidence="1" type="ORF">GD597_06095</name>
</gene>
<proteinExistence type="predicted"/>
<accession>A0A8J8FFM2</accession>
<evidence type="ECO:0000313" key="1">
    <source>
        <dbReference type="EMBL" id="NNV55021.1"/>
    </source>
</evidence>
<name>A0A8J8FFM2_9BACT</name>
<dbReference type="Proteomes" id="UP000598971">
    <property type="component" value="Unassembled WGS sequence"/>
</dbReference>
<organism evidence="1 2">
    <name type="scientific">Limnovirga soli</name>
    <dbReference type="NCBI Taxonomy" id="2656915"/>
    <lineage>
        <taxon>Bacteria</taxon>
        <taxon>Pseudomonadati</taxon>
        <taxon>Bacteroidota</taxon>
        <taxon>Chitinophagia</taxon>
        <taxon>Chitinophagales</taxon>
        <taxon>Chitinophagaceae</taxon>
        <taxon>Limnovirga</taxon>
    </lineage>
</organism>
<keyword evidence="2" id="KW-1185">Reference proteome</keyword>
<comment type="caution">
    <text evidence="1">The sequence shown here is derived from an EMBL/GenBank/DDBJ whole genome shotgun (WGS) entry which is preliminary data.</text>
</comment>
<dbReference type="RefSeq" id="WP_171606952.1">
    <property type="nucleotide sequence ID" value="NZ_WHPF01000004.1"/>
</dbReference>
<dbReference type="EMBL" id="WHPF01000004">
    <property type="protein sequence ID" value="NNV55021.1"/>
    <property type="molecule type" value="Genomic_DNA"/>
</dbReference>
<protein>
    <submittedName>
        <fullName evidence="1">Uncharacterized protein</fullName>
    </submittedName>
</protein>